<evidence type="ECO:0000313" key="2">
    <source>
        <dbReference type="EMBL" id="KAJ1116365.1"/>
    </source>
</evidence>
<feature type="region of interest" description="Disordered" evidence="1">
    <location>
        <begin position="70"/>
        <end position="107"/>
    </location>
</feature>
<keyword evidence="3" id="KW-1185">Reference proteome</keyword>
<organism evidence="2 3">
    <name type="scientific">Pleurodeles waltl</name>
    <name type="common">Iberian ribbed newt</name>
    <dbReference type="NCBI Taxonomy" id="8319"/>
    <lineage>
        <taxon>Eukaryota</taxon>
        <taxon>Metazoa</taxon>
        <taxon>Chordata</taxon>
        <taxon>Craniata</taxon>
        <taxon>Vertebrata</taxon>
        <taxon>Euteleostomi</taxon>
        <taxon>Amphibia</taxon>
        <taxon>Batrachia</taxon>
        <taxon>Caudata</taxon>
        <taxon>Salamandroidea</taxon>
        <taxon>Salamandridae</taxon>
        <taxon>Pleurodelinae</taxon>
        <taxon>Pleurodeles</taxon>
    </lineage>
</organism>
<evidence type="ECO:0000313" key="3">
    <source>
        <dbReference type="Proteomes" id="UP001066276"/>
    </source>
</evidence>
<name>A0AAV7NN30_PLEWA</name>
<proteinExistence type="predicted"/>
<evidence type="ECO:0000256" key="1">
    <source>
        <dbReference type="SAM" id="MobiDB-lite"/>
    </source>
</evidence>
<dbReference type="Proteomes" id="UP001066276">
    <property type="component" value="Chromosome 8"/>
</dbReference>
<sequence>MSMISTKIELTEKRLSLCPDLSSQARFSPSDAVMVLSAPNTATCGEEGGQDHLTRTSIASPVPEAHYVDEHHTQELAKKPKRMARNKYTEHGTQEDSYLPSLGCTAT</sequence>
<comment type="caution">
    <text evidence="2">The sequence shown here is derived from an EMBL/GenBank/DDBJ whole genome shotgun (WGS) entry which is preliminary data.</text>
</comment>
<gene>
    <name evidence="2" type="ORF">NDU88_004580</name>
</gene>
<accession>A0AAV7NN30</accession>
<protein>
    <submittedName>
        <fullName evidence="2">Uncharacterized protein</fullName>
    </submittedName>
</protein>
<reference evidence="2" key="1">
    <citation type="journal article" date="2022" name="bioRxiv">
        <title>Sequencing and chromosome-scale assembly of the giantPleurodeles waltlgenome.</title>
        <authorList>
            <person name="Brown T."/>
            <person name="Elewa A."/>
            <person name="Iarovenko S."/>
            <person name="Subramanian E."/>
            <person name="Araus A.J."/>
            <person name="Petzold A."/>
            <person name="Susuki M."/>
            <person name="Suzuki K.-i.T."/>
            <person name="Hayashi T."/>
            <person name="Toyoda A."/>
            <person name="Oliveira C."/>
            <person name="Osipova E."/>
            <person name="Leigh N.D."/>
            <person name="Simon A."/>
            <person name="Yun M.H."/>
        </authorList>
    </citation>
    <scope>NUCLEOTIDE SEQUENCE</scope>
    <source>
        <strain evidence="2">20211129_DDA</strain>
        <tissue evidence="2">Liver</tissue>
    </source>
</reference>
<dbReference type="EMBL" id="JANPWB010000012">
    <property type="protein sequence ID" value="KAJ1116365.1"/>
    <property type="molecule type" value="Genomic_DNA"/>
</dbReference>
<dbReference type="AlphaFoldDB" id="A0AAV7NN30"/>